<keyword evidence="2" id="KW-0560">Oxidoreductase</keyword>
<accession>A0ABS1U779</accession>
<dbReference type="Gene3D" id="3.40.50.720">
    <property type="entry name" value="NAD(P)-binding Rossmann-like Domain"/>
    <property type="match status" value="2"/>
</dbReference>
<dbReference type="PANTHER" id="PTHR43639:SF1">
    <property type="entry name" value="SHORT-CHAIN DEHYDROGENASE_REDUCTASE FAMILY PROTEIN"/>
    <property type="match status" value="1"/>
</dbReference>
<dbReference type="SUPFAM" id="SSF51735">
    <property type="entry name" value="NAD(P)-binding Rossmann-fold domains"/>
    <property type="match status" value="1"/>
</dbReference>
<dbReference type="Pfam" id="PF13561">
    <property type="entry name" value="adh_short_C2"/>
    <property type="match status" value="1"/>
</dbReference>
<comment type="caution">
    <text evidence="3">The sequence shown here is derived from an EMBL/GenBank/DDBJ whole genome shotgun (WGS) entry which is preliminary data.</text>
</comment>
<name>A0ABS1U779_9PROT</name>
<evidence type="ECO:0000256" key="1">
    <source>
        <dbReference type="ARBA" id="ARBA00006484"/>
    </source>
</evidence>
<comment type="similarity">
    <text evidence="1">Belongs to the short-chain dehydrogenases/reductases (SDR) family.</text>
</comment>
<dbReference type="InterPro" id="IPR036291">
    <property type="entry name" value="NAD(P)-bd_dom_sf"/>
</dbReference>
<reference evidence="3 4" key="1">
    <citation type="submission" date="2021-01" db="EMBL/GenBank/DDBJ databases">
        <title>Belnapia mucosa sp. nov. and Belnapia arida sp. nov., isolated from the Tabernas Desert (Almeria, Spain).</title>
        <authorList>
            <person name="Molina-Menor E."/>
            <person name="Vidal-Verdu A."/>
            <person name="Calonge A."/>
            <person name="Satari L."/>
            <person name="Pereto J."/>
            <person name="Porcar M."/>
        </authorList>
    </citation>
    <scope>NUCLEOTIDE SEQUENCE [LARGE SCALE GENOMIC DNA]</scope>
    <source>
        <strain evidence="3 4">T18</strain>
    </source>
</reference>
<evidence type="ECO:0000313" key="3">
    <source>
        <dbReference type="EMBL" id="MBL6080532.1"/>
    </source>
</evidence>
<evidence type="ECO:0000313" key="4">
    <source>
        <dbReference type="Proteomes" id="UP000660885"/>
    </source>
</evidence>
<gene>
    <name evidence="3" type="ORF">JMJ56_21170</name>
</gene>
<sequence>MPVKTSRQLERQLTLGTAGNSSMGAGVAFVLSAATAVIEIDDVSSAEGAGVMPHAIERAGSAPAALQACLPRQEQAQPCPCKLLGRFGRLDILIINAGFPRNAGLAALAPDQWQIVPDIDLTRLFLGARKAVENPGRQVRNPRHLATAGEVTHMPEALNCLLALSSYGRIGQSEDVFRAAAWLASDYVTGTALSVKRGILLDLGFHAHG</sequence>
<keyword evidence="4" id="KW-1185">Reference proteome</keyword>
<dbReference type="EMBL" id="JAETWB010000014">
    <property type="protein sequence ID" value="MBL6080532.1"/>
    <property type="molecule type" value="Genomic_DNA"/>
</dbReference>
<proteinExistence type="inferred from homology"/>
<evidence type="ECO:0000256" key="2">
    <source>
        <dbReference type="ARBA" id="ARBA00023002"/>
    </source>
</evidence>
<dbReference type="PANTHER" id="PTHR43639">
    <property type="entry name" value="OXIDOREDUCTASE, SHORT-CHAIN DEHYDROGENASE/REDUCTASE FAMILY (AFU_ORTHOLOGUE AFUA_5G02870)"/>
    <property type="match status" value="1"/>
</dbReference>
<dbReference type="InterPro" id="IPR002347">
    <property type="entry name" value="SDR_fam"/>
</dbReference>
<dbReference type="RefSeq" id="WP_202833761.1">
    <property type="nucleotide sequence ID" value="NZ_JAETWB010000014.1"/>
</dbReference>
<protein>
    <submittedName>
        <fullName evidence="3">SDR family oxidoreductase</fullName>
    </submittedName>
</protein>
<organism evidence="3 4">
    <name type="scientific">Belnapia arida</name>
    <dbReference type="NCBI Taxonomy" id="2804533"/>
    <lineage>
        <taxon>Bacteria</taxon>
        <taxon>Pseudomonadati</taxon>
        <taxon>Pseudomonadota</taxon>
        <taxon>Alphaproteobacteria</taxon>
        <taxon>Acetobacterales</taxon>
        <taxon>Roseomonadaceae</taxon>
        <taxon>Belnapia</taxon>
    </lineage>
</organism>
<dbReference type="Proteomes" id="UP000660885">
    <property type="component" value="Unassembled WGS sequence"/>
</dbReference>